<sequence length="132" mass="14784">MEEAKKIVRRTVKYTLYITLVWAVLWAVVPAWRSIFSGLTIGTAVSVYFAVSVARQAEMAMDIAMRGGRKKPVIPFFSRVAVIALAVMIVHKLAYPNVYAMIGALFTYQIVIFVDMCVHRGQDKDSKPEGVK</sequence>
<keyword evidence="5 6" id="KW-0472">Membrane</keyword>
<protein>
    <submittedName>
        <fullName evidence="7">ATP synthase subunit I</fullName>
    </submittedName>
</protein>
<dbReference type="InterPro" id="IPR005598">
    <property type="entry name" value="ATP_synth_I"/>
</dbReference>
<dbReference type="PANTHER" id="PTHR40035:SF1">
    <property type="entry name" value="ATP SYNTHASE PROTEIN I"/>
    <property type="match status" value="1"/>
</dbReference>
<accession>A0ABV9Q7N4</accession>
<feature type="transmembrane region" description="Helical" evidence="6">
    <location>
        <begin position="12"/>
        <end position="29"/>
    </location>
</feature>
<evidence type="ECO:0000256" key="3">
    <source>
        <dbReference type="ARBA" id="ARBA00022692"/>
    </source>
</evidence>
<dbReference type="EMBL" id="JBHSHC010000132">
    <property type="protein sequence ID" value="MFC4769522.1"/>
    <property type="molecule type" value="Genomic_DNA"/>
</dbReference>
<organism evidence="7 8">
    <name type="scientific">Effusibacillus consociatus</name>
    <dbReference type="NCBI Taxonomy" id="1117041"/>
    <lineage>
        <taxon>Bacteria</taxon>
        <taxon>Bacillati</taxon>
        <taxon>Bacillota</taxon>
        <taxon>Bacilli</taxon>
        <taxon>Bacillales</taxon>
        <taxon>Alicyclobacillaceae</taxon>
        <taxon>Effusibacillus</taxon>
    </lineage>
</organism>
<name>A0ABV9Q7N4_9BACL</name>
<dbReference type="Pfam" id="PF03899">
    <property type="entry name" value="ATP-synt_I"/>
    <property type="match status" value="1"/>
</dbReference>
<dbReference type="PANTHER" id="PTHR40035">
    <property type="entry name" value="ATP SYNTHASE PROTEIN I"/>
    <property type="match status" value="1"/>
</dbReference>
<dbReference type="Proteomes" id="UP001596002">
    <property type="component" value="Unassembled WGS sequence"/>
</dbReference>
<evidence type="ECO:0000256" key="1">
    <source>
        <dbReference type="ARBA" id="ARBA00004651"/>
    </source>
</evidence>
<evidence type="ECO:0000256" key="6">
    <source>
        <dbReference type="SAM" id="Phobius"/>
    </source>
</evidence>
<evidence type="ECO:0000256" key="4">
    <source>
        <dbReference type="ARBA" id="ARBA00022989"/>
    </source>
</evidence>
<feature type="transmembrane region" description="Helical" evidence="6">
    <location>
        <begin position="97"/>
        <end position="118"/>
    </location>
</feature>
<evidence type="ECO:0000313" key="8">
    <source>
        <dbReference type="Proteomes" id="UP001596002"/>
    </source>
</evidence>
<keyword evidence="8" id="KW-1185">Reference proteome</keyword>
<feature type="transmembrane region" description="Helical" evidence="6">
    <location>
        <begin position="73"/>
        <end position="91"/>
    </location>
</feature>
<evidence type="ECO:0000256" key="5">
    <source>
        <dbReference type="ARBA" id="ARBA00023136"/>
    </source>
</evidence>
<dbReference type="InterPro" id="IPR039072">
    <property type="entry name" value="ATP_synth_I_Bacilli"/>
</dbReference>
<keyword evidence="2" id="KW-1003">Cell membrane</keyword>
<comment type="subcellular location">
    <subcellularLocation>
        <location evidence="1">Cell membrane</location>
        <topology evidence="1">Multi-pass membrane protein</topology>
    </subcellularLocation>
</comment>
<comment type="caution">
    <text evidence="7">The sequence shown here is derived from an EMBL/GenBank/DDBJ whole genome shotgun (WGS) entry which is preliminary data.</text>
</comment>
<feature type="transmembrane region" description="Helical" evidence="6">
    <location>
        <begin position="35"/>
        <end position="53"/>
    </location>
</feature>
<gene>
    <name evidence="7" type="ORF">ACFO8Q_19510</name>
</gene>
<proteinExistence type="predicted"/>
<evidence type="ECO:0000256" key="2">
    <source>
        <dbReference type="ARBA" id="ARBA00022475"/>
    </source>
</evidence>
<evidence type="ECO:0000313" key="7">
    <source>
        <dbReference type="EMBL" id="MFC4769522.1"/>
    </source>
</evidence>
<reference evidence="8" key="1">
    <citation type="journal article" date="2019" name="Int. J. Syst. Evol. Microbiol.">
        <title>The Global Catalogue of Microorganisms (GCM) 10K type strain sequencing project: providing services to taxonomists for standard genome sequencing and annotation.</title>
        <authorList>
            <consortium name="The Broad Institute Genomics Platform"/>
            <consortium name="The Broad Institute Genome Sequencing Center for Infectious Disease"/>
            <person name="Wu L."/>
            <person name="Ma J."/>
        </authorList>
    </citation>
    <scope>NUCLEOTIDE SEQUENCE [LARGE SCALE GENOMIC DNA]</scope>
    <source>
        <strain evidence="8">WYCCWR 12678</strain>
    </source>
</reference>
<keyword evidence="4 6" id="KW-1133">Transmembrane helix</keyword>
<keyword evidence="3 6" id="KW-0812">Transmembrane</keyword>
<dbReference type="RefSeq" id="WP_380028132.1">
    <property type="nucleotide sequence ID" value="NZ_JBHSHC010000132.1"/>
</dbReference>